<gene>
    <name evidence="2" type="ORF">NQ502_16395</name>
</gene>
<sequence length="103" mass="11468">MVATSILFSRSFEIFLIVALAVITVLLFTGNGSFMLKSKNSTKTRTPEEEKKLGRQLSYVTGIWLLAEFLLLFFGNSAIAGIIYIVVIVISMIILVKFFKNNG</sequence>
<evidence type="ECO:0000313" key="2">
    <source>
        <dbReference type="EMBL" id="UWP58932.1"/>
    </source>
</evidence>
<name>A0ABY5VF49_9FIRM</name>
<keyword evidence="3" id="KW-1185">Reference proteome</keyword>
<feature type="transmembrane region" description="Helical" evidence="1">
    <location>
        <begin position="81"/>
        <end position="99"/>
    </location>
</feature>
<keyword evidence="1" id="KW-1133">Transmembrane helix</keyword>
<keyword evidence="1" id="KW-0812">Transmembrane</keyword>
<evidence type="ECO:0000313" key="3">
    <source>
        <dbReference type="Proteomes" id="UP001060164"/>
    </source>
</evidence>
<organism evidence="2 3">
    <name type="scientific">Ruminococcus gauvreauii</name>
    <dbReference type="NCBI Taxonomy" id="438033"/>
    <lineage>
        <taxon>Bacteria</taxon>
        <taxon>Bacillati</taxon>
        <taxon>Bacillota</taxon>
        <taxon>Clostridia</taxon>
        <taxon>Eubacteriales</taxon>
        <taxon>Oscillospiraceae</taxon>
        <taxon>Ruminococcus</taxon>
    </lineage>
</organism>
<proteinExistence type="predicted"/>
<dbReference type="Proteomes" id="UP001060164">
    <property type="component" value="Chromosome"/>
</dbReference>
<dbReference type="RefSeq" id="WP_028527318.1">
    <property type="nucleotide sequence ID" value="NZ_CABLBR010000001.1"/>
</dbReference>
<keyword evidence="1" id="KW-0472">Membrane</keyword>
<feature type="transmembrane region" description="Helical" evidence="1">
    <location>
        <begin position="14"/>
        <end position="36"/>
    </location>
</feature>
<protein>
    <recommendedName>
        <fullName evidence="4">DUF3784 domain-containing protein</fullName>
    </recommendedName>
</protein>
<evidence type="ECO:0000256" key="1">
    <source>
        <dbReference type="SAM" id="Phobius"/>
    </source>
</evidence>
<accession>A0ABY5VF49</accession>
<reference evidence="2" key="1">
    <citation type="journal article" date="2022" name="Cell">
        <title>Design, construction, and in vivo augmentation of a complex gut microbiome.</title>
        <authorList>
            <person name="Cheng A.G."/>
            <person name="Ho P.Y."/>
            <person name="Aranda-Diaz A."/>
            <person name="Jain S."/>
            <person name="Yu F.B."/>
            <person name="Meng X."/>
            <person name="Wang M."/>
            <person name="Iakiviak M."/>
            <person name="Nagashima K."/>
            <person name="Zhao A."/>
            <person name="Murugkar P."/>
            <person name="Patil A."/>
            <person name="Atabakhsh K."/>
            <person name="Weakley A."/>
            <person name="Yan J."/>
            <person name="Brumbaugh A.R."/>
            <person name="Higginbottom S."/>
            <person name="Dimas A."/>
            <person name="Shiver A.L."/>
            <person name="Deutschbauer A."/>
            <person name="Neff N."/>
            <person name="Sonnenburg J.L."/>
            <person name="Huang K.C."/>
            <person name="Fischbach M.A."/>
        </authorList>
    </citation>
    <scope>NUCLEOTIDE SEQUENCE</scope>
    <source>
        <strain evidence="2">DSM 19829</strain>
    </source>
</reference>
<feature type="transmembrane region" description="Helical" evidence="1">
    <location>
        <begin position="57"/>
        <end position="75"/>
    </location>
</feature>
<evidence type="ECO:0008006" key="4">
    <source>
        <dbReference type="Google" id="ProtNLM"/>
    </source>
</evidence>
<dbReference type="EMBL" id="CP102290">
    <property type="protein sequence ID" value="UWP58932.1"/>
    <property type="molecule type" value="Genomic_DNA"/>
</dbReference>